<accession>A0ABW5QN11</accession>
<protein>
    <submittedName>
        <fullName evidence="5">Imelysin family protein</fullName>
    </submittedName>
</protein>
<comment type="subcellular location">
    <subcellularLocation>
        <location evidence="1">Cell envelope</location>
    </subcellularLocation>
</comment>
<sequence length="418" mass="43947">MQRQTRIWLGLGTALLVGTAGVERVAIAKEHPAGQRDKAADATSTPVSPRVHVAQAGAAGEGGPNEGGGPVLGTITEFRLSSSDPNAFTFDGSAQVSGYAELVSATYAAALEQATTLRTAIAALGNSPSEQSLADARAAWSEARSAYLKTEAFLFYAGPVDGPGGPFPRLNLWPIDPAVIDSLIADEEQSLNFRVLARLNTVEPSPKITTGLHVIEYLLWGSDGALTHDTFASAARRGEFANALAQLLVYDLTVLAAAWAPGSNNYRAAVEAMDQRNALGRAFNGMAVLIGYELPLRRIGAGLFPANENFQPSPFSDSSEEDLAASFAGARAVYFDTGIAELVRDTDTELASQIEAGFATAEEAIGQMTAPYDRFLAPPSGSPERRTAEGAVKALTNLARDLRQAGNRLGILVVVPGM</sequence>
<dbReference type="Pfam" id="PF09375">
    <property type="entry name" value="Peptidase_M75"/>
    <property type="match status" value="1"/>
</dbReference>
<evidence type="ECO:0000313" key="6">
    <source>
        <dbReference type="Proteomes" id="UP001597521"/>
    </source>
</evidence>
<dbReference type="Gene3D" id="1.20.1420.20">
    <property type="entry name" value="M75 peptidase, HXXE motif"/>
    <property type="match status" value="1"/>
</dbReference>
<dbReference type="InterPro" id="IPR018976">
    <property type="entry name" value="Imelysin-like"/>
</dbReference>
<dbReference type="EMBL" id="JBHUNP010000001">
    <property type="protein sequence ID" value="MFD2648891.1"/>
    <property type="molecule type" value="Genomic_DNA"/>
</dbReference>
<name>A0ABW5QN11_9HYPH</name>
<evidence type="ECO:0000256" key="1">
    <source>
        <dbReference type="ARBA" id="ARBA00004196"/>
    </source>
</evidence>
<comment type="caution">
    <text evidence="5">The sequence shown here is derived from an EMBL/GenBank/DDBJ whole genome shotgun (WGS) entry which is preliminary data.</text>
</comment>
<evidence type="ECO:0000256" key="2">
    <source>
        <dbReference type="ARBA" id="ARBA00022729"/>
    </source>
</evidence>
<feature type="compositionally biased region" description="Basic and acidic residues" evidence="3">
    <location>
        <begin position="29"/>
        <end position="40"/>
    </location>
</feature>
<proteinExistence type="predicted"/>
<evidence type="ECO:0000259" key="4">
    <source>
        <dbReference type="Pfam" id="PF09375"/>
    </source>
</evidence>
<dbReference type="InterPro" id="IPR038352">
    <property type="entry name" value="Imelysin_sf"/>
</dbReference>
<evidence type="ECO:0000313" key="5">
    <source>
        <dbReference type="EMBL" id="MFD2648891.1"/>
    </source>
</evidence>
<organism evidence="5 6">
    <name type="scientific">Devosia albogilva</name>
    <dbReference type="NCBI Taxonomy" id="429726"/>
    <lineage>
        <taxon>Bacteria</taxon>
        <taxon>Pseudomonadati</taxon>
        <taxon>Pseudomonadota</taxon>
        <taxon>Alphaproteobacteria</taxon>
        <taxon>Hyphomicrobiales</taxon>
        <taxon>Devosiaceae</taxon>
        <taxon>Devosia</taxon>
    </lineage>
</organism>
<dbReference type="RefSeq" id="WP_386834236.1">
    <property type="nucleotide sequence ID" value="NZ_JBHUNP010000001.1"/>
</dbReference>
<feature type="region of interest" description="Disordered" evidence="3">
    <location>
        <begin position="29"/>
        <end position="49"/>
    </location>
</feature>
<feature type="domain" description="Imelysin-like" evidence="4">
    <location>
        <begin position="104"/>
        <end position="400"/>
    </location>
</feature>
<gene>
    <name evidence="5" type="ORF">ACFSX5_13960</name>
</gene>
<evidence type="ECO:0000256" key="3">
    <source>
        <dbReference type="SAM" id="MobiDB-lite"/>
    </source>
</evidence>
<dbReference type="Proteomes" id="UP001597521">
    <property type="component" value="Unassembled WGS sequence"/>
</dbReference>
<keyword evidence="6" id="KW-1185">Reference proteome</keyword>
<reference evidence="6" key="1">
    <citation type="journal article" date="2019" name="Int. J. Syst. Evol. Microbiol.">
        <title>The Global Catalogue of Microorganisms (GCM) 10K type strain sequencing project: providing services to taxonomists for standard genome sequencing and annotation.</title>
        <authorList>
            <consortium name="The Broad Institute Genomics Platform"/>
            <consortium name="The Broad Institute Genome Sequencing Center for Infectious Disease"/>
            <person name="Wu L."/>
            <person name="Ma J."/>
        </authorList>
    </citation>
    <scope>NUCLEOTIDE SEQUENCE [LARGE SCALE GENOMIC DNA]</scope>
    <source>
        <strain evidence="6">CCM 7427</strain>
    </source>
</reference>
<keyword evidence="2" id="KW-0732">Signal</keyword>